<reference evidence="2 3" key="1">
    <citation type="journal article" date="2015" name="Nature">
        <title>rRNA introns, odd ribosomes, and small enigmatic genomes across a large radiation of phyla.</title>
        <authorList>
            <person name="Brown C.T."/>
            <person name="Hug L.A."/>
            <person name="Thomas B.C."/>
            <person name="Sharon I."/>
            <person name="Castelle C.J."/>
            <person name="Singh A."/>
            <person name="Wilkins M.J."/>
            <person name="Williams K.H."/>
            <person name="Banfield J.F."/>
        </authorList>
    </citation>
    <scope>NUCLEOTIDE SEQUENCE [LARGE SCALE GENOMIC DNA]</scope>
</reference>
<dbReference type="Proteomes" id="UP000034544">
    <property type="component" value="Unassembled WGS sequence"/>
</dbReference>
<sequence length="167" mass="17172">MSKILLPTLILVFTGLVLSSLKAGAAETSTVTATVTAQNVSVTVSDNSVTYGTMSLGSSKSTITLSDTQTATNAGNVTSQLNIKGQNSTGWTLAGTAGSDQYVHKFCVSSCSTPPTNYTALTVNYQTLSASIAASGTQNFDLELTVPNSSSTYTQQSVDVIVQAVAL</sequence>
<keyword evidence="1" id="KW-0732">Signal</keyword>
<comment type="caution">
    <text evidence="2">The sequence shown here is derived from an EMBL/GenBank/DDBJ whole genome shotgun (WGS) entry which is preliminary data.</text>
</comment>
<proteinExistence type="predicted"/>
<evidence type="ECO:0000313" key="3">
    <source>
        <dbReference type="Proteomes" id="UP000034544"/>
    </source>
</evidence>
<evidence type="ECO:0000313" key="2">
    <source>
        <dbReference type="EMBL" id="KKS07557.1"/>
    </source>
</evidence>
<feature type="signal peptide" evidence="1">
    <location>
        <begin position="1"/>
        <end position="25"/>
    </location>
</feature>
<dbReference type="EMBL" id="LCBF01000005">
    <property type="protein sequence ID" value="KKS07557.1"/>
    <property type="molecule type" value="Genomic_DNA"/>
</dbReference>
<gene>
    <name evidence="2" type="ORF">UU59_C0005G0012</name>
</gene>
<protein>
    <submittedName>
        <fullName evidence="2">Uncharacterized protein</fullName>
    </submittedName>
</protein>
<accession>A0A0G0W6B0</accession>
<dbReference type="PATRIC" id="fig|1619131.3.peg.164"/>
<evidence type="ECO:0000256" key="1">
    <source>
        <dbReference type="SAM" id="SignalP"/>
    </source>
</evidence>
<dbReference type="AlphaFoldDB" id="A0A0G0W6B0"/>
<feature type="chain" id="PRO_5002535106" evidence="1">
    <location>
        <begin position="26"/>
        <end position="167"/>
    </location>
</feature>
<name>A0A0G0W6B0_UNCKA</name>
<organism evidence="2 3">
    <name type="scientific">candidate division WWE3 bacterium GW2011_GWE1_41_27</name>
    <dbReference type="NCBI Taxonomy" id="1619131"/>
    <lineage>
        <taxon>Bacteria</taxon>
        <taxon>Katanobacteria</taxon>
    </lineage>
</organism>